<keyword evidence="1" id="KW-0732">Signal</keyword>
<dbReference type="Pfam" id="PF09992">
    <property type="entry name" value="NAGPA"/>
    <property type="match status" value="1"/>
</dbReference>
<evidence type="ECO:0000313" key="5">
    <source>
        <dbReference type="EMBL" id="AFH48716.1"/>
    </source>
</evidence>
<dbReference type="NCBIfam" id="TIGR04183">
    <property type="entry name" value="Por_Secre_tail"/>
    <property type="match status" value="1"/>
</dbReference>
<dbReference type="Pfam" id="PF25275">
    <property type="entry name" value="Golvesin_C"/>
    <property type="match status" value="1"/>
</dbReference>
<dbReference type="InterPro" id="IPR018711">
    <property type="entry name" value="NAGPA"/>
</dbReference>
<feature type="domain" description="Golvesin/Xly CBD-like" evidence="4">
    <location>
        <begin position="314"/>
        <end position="443"/>
    </location>
</feature>
<reference evidence="5 6" key="1">
    <citation type="journal article" date="2012" name="Front. Microbiol.">
        <title>Complete genome of Ignavibacterium album, a metabolically versatile, flagellated, facultative anaerobe from the phylum Chlorobi.</title>
        <authorList>
            <person name="Liu Z."/>
            <person name="Frigaard N.-U."/>
            <person name="Vogl K."/>
            <person name="Iino T."/>
            <person name="Ohkuma M."/>
            <person name="Overmann J."/>
            <person name="Bryant D.A."/>
        </authorList>
    </citation>
    <scope>NUCLEOTIDE SEQUENCE [LARGE SCALE GENOMIC DNA]</scope>
    <source>
        <strain evidence="6">DSM 19864 / JCM 16511 / NBRC 101810 / Mat9-16</strain>
    </source>
</reference>
<evidence type="ECO:0000259" key="4">
    <source>
        <dbReference type="Pfam" id="PF25275"/>
    </source>
</evidence>
<name>I0AIA9_IGNAJ</name>
<dbReference type="InterPro" id="IPR026444">
    <property type="entry name" value="Secre_tail"/>
</dbReference>
<dbReference type="PANTHER" id="PTHR40446:SF2">
    <property type="entry name" value="N-ACETYLGLUCOSAMINE-1-PHOSPHODIESTER ALPHA-N-ACETYLGLUCOSAMINIDASE"/>
    <property type="match status" value="1"/>
</dbReference>
<dbReference type="HOGENOM" id="CLU_481274_0_0_10"/>
<sequence length="566" mass="62560">MKKYILVSLLFASITFSQTITWTEITSNYNLPSGIKVFQGDRATPKLKIFYIDADMNNPDLVIHPYITSPNKLVKDFVPFVGAYAGVNGGFFGGSTSYSAVVYPYEVKAQNVAAVTRFSQSYPVIRSFFGMKADKTFNVEWIYHFGNNVNDIYKFSAPMPYTNNQQTPLPPPQQSAGTVYSNLLVGIGGAPTLVKNGQVNVTYDQEIMWGSGVGYDNRDPRTAVGYTANNHVILIVADGRQINSEGVGLPELAQIMIDLGCVEAMNLDGGGSTQMAIGNQYVNNPSEQRAVPTILTITHKDSLHLPPTIQFEKIIDTGDPECSLVGGGWFASANSGWWGTTPSQLHAIGDGSAYAEFRPQFPADANYEVYGWWVSSSNRCQDTPFIIRHKNGIDTVRVNQVQNGSMWSYIGTYNFSPDTSQKIFISNAGTTGTYIVADAIRIISYDPATPVEEEINSIPSEFILYQNYPNPFNPVTKIRYSVPNAILSSSKDEGNKFTFHQAQSDKKVIMKVYDVLGKEIATLVNEEKPAGIYEVEFDGRNLSTGIYFYQLRSGSFVETKKLTIIK</sequence>
<dbReference type="AlphaFoldDB" id="I0AIA9"/>
<dbReference type="Gene3D" id="2.60.40.4070">
    <property type="match status" value="1"/>
</dbReference>
<accession>I0AIA9</accession>
<proteinExistence type="predicted"/>
<protein>
    <submittedName>
        <fullName evidence="5">Exopolysaccharide biosynthesis protein</fullName>
    </submittedName>
</protein>
<gene>
    <name evidence="5" type="ordered locus">IALB_1005</name>
</gene>
<evidence type="ECO:0000259" key="2">
    <source>
        <dbReference type="Pfam" id="PF09992"/>
    </source>
</evidence>
<dbReference type="eggNOG" id="COG4632">
    <property type="taxonomic scope" value="Bacteria"/>
</dbReference>
<dbReference type="Proteomes" id="UP000007394">
    <property type="component" value="Chromosome"/>
</dbReference>
<feature type="domain" description="Secretion system C-terminal sorting" evidence="3">
    <location>
        <begin position="468"/>
        <end position="564"/>
    </location>
</feature>
<dbReference type="STRING" id="945713.IALB_1005"/>
<dbReference type="InterPro" id="IPR033803">
    <property type="entry name" value="CBD-like_Golvesin-Xly"/>
</dbReference>
<organism evidence="5 6">
    <name type="scientific">Ignavibacterium album (strain DSM 19864 / JCM 16511 / NBRC 101810 / Mat9-16)</name>
    <dbReference type="NCBI Taxonomy" id="945713"/>
    <lineage>
        <taxon>Bacteria</taxon>
        <taxon>Pseudomonadati</taxon>
        <taxon>Ignavibacteriota</taxon>
        <taxon>Ignavibacteria</taxon>
        <taxon>Ignavibacteriales</taxon>
        <taxon>Ignavibacteriaceae</taxon>
        <taxon>Ignavibacterium</taxon>
    </lineage>
</organism>
<dbReference type="PANTHER" id="PTHR40446">
    <property type="entry name" value="N-ACETYLGLUCOSAMINE-1-PHOSPHODIESTER ALPHA-N-ACETYLGLUCOSAMINIDASE"/>
    <property type="match status" value="1"/>
</dbReference>
<feature type="chain" id="PRO_5003624134" evidence="1">
    <location>
        <begin position="20"/>
        <end position="566"/>
    </location>
</feature>
<dbReference type="Pfam" id="PF18962">
    <property type="entry name" value="Por_Secre_tail"/>
    <property type="match status" value="1"/>
</dbReference>
<evidence type="ECO:0000256" key="1">
    <source>
        <dbReference type="SAM" id="SignalP"/>
    </source>
</evidence>
<evidence type="ECO:0000259" key="3">
    <source>
        <dbReference type="Pfam" id="PF18962"/>
    </source>
</evidence>
<dbReference type="EMBL" id="CP003418">
    <property type="protein sequence ID" value="AFH48716.1"/>
    <property type="molecule type" value="Genomic_DNA"/>
</dbReference>
<keyword evidence="6" id="KW-1185">Reference proteome</keyword>
<feature type="domain" description="Phosphodiester glycosidase" evidence="2">
    <location>
        <begin position="83"/>
        <end position="297"/>
    </location>
</feature>
<dbReference type="RefSeq" id="WP_014559871.1">
    <property type="nucleotide sequence ID" value="NC_017464.1"/>
</dbReference>
<evidence type="ECO:0000313" key="6">
    <source>
        <dbReference type="Proteomes" id="UP000007394"/>
    </source>
</evidence>
<feature type="signal peptide" evidence="1">
    <location>
        <begin position="1"/>
        <end position="19"/>
    </location>
</feature>
<dbReference type="KEGG" id="ial:IALB_1005"/>